<dbReference type="GO" id="GO:0006508">
    <property type="term" value="P:proteolysis"/>
    <property type="evidence" value="ECO:0007669"/>
    <property type="project" value="UniProtKB-KW"/>
</dbReference>
<comment type="caution">
    <text evidence="9">The sequence shown here is derived from an EMBL/GenBank/DDBJ whole genome shotgun (WGS) entry which is preliminary data.</text>
</comment>
<keyword evidence="6" id="KW-0378">Hydrolase</keyword>
<evidence type="ECO:0000256" key="4">
    <source>
        <dbReference type="ARBA" id="ARBA00022722"/>
    </source>
</evidence>
<dbReference type="PANTHER" id="PTHR24559">
    <property type="entry name" value="TRANSPOSON TY3-I GAG-POL POLYPROTEIN"/>
    <property type="match status" value="1"/>
</dbReference>
<keyword evidence="1" id="KW-0645">Protease</keyword>
<keyword evidence="2" id="KW-0808">Transferase</keyword>
<dbReference type="InterPro" id="IPR000477">
    <property type="entry name" value="RT_dom"/>
</dbReference>
<keyword evidence="5" id="KW-0255">Endonuclease</keyword>
<organism evidence="9">
    <name type="scientific">Tanacetum cinerariifolium</name>
    <name type="common">Dalmatian daisy</name>
    <name type="synonym">Chrysanthemum cinerariifolium</name>
    <dbReference type="NCBI Taxonomy" id="118510"/>
    <lineage>
        <taxon>Eukaryota</taxon>
        <taxon>Viridiplantae</taxon>
        <taxon>Streptophyta</taxon>
        <taxon>Embryophyta</taxon>
        <taxon>Tracheophyta</taxon>
        <taxon>Spermatophyta</taxon>
        <taxon>Magnoliopsida</taxon>
        <taxon>eudicotyledons</taxon>
        <taxon>Gunneridae</taxon>
        <taxon>Pentapetalae</taxon>
        <taxon>asterids</taxon>
        <taxon>campanulids</taxon>
        <taxon>Asterales</taxon>
        <taxon>Asteraceae</taxon>
        <taxon>Asteroideae</taxon>
        <taxon>Anthemideae</taxon>
        <taxon>Anthemidinae</taxon>
        <taxon>Tanacetum</taxon>
    </lineage>
</organism>
<dbReference type="FunFam" id="3.10.10.10:FF:000007">
    <property type="entry name" value="Retrovirus-related Pol polyprotein from transposon 17.6-like Protein"/>
    <property type="match status" value="1"/>
</dbReference>
<evidence type="ECO:0000256" key="1">
    <source>
        <dbReference type="ARBA" id="ARBA00022670"/>
    </source>
</evidence>
<keyword evidence="3" id="KW-0548">Nucleotidyltransferase</keyword>
<dbReference type="CDD" id="cd01647">
    <property type="entry name" value="RT_LTR"/>
    <property type="match status" value="1"/>
</dbReference>
<evidence type="ECO:0000256" key="3">
    <source>
        <dbReference type="ARBA" id="ARBA00022695"/>
    </source>
</evidence>
<reference evidence="9" key="1">
    <citation type="journal article" date="2019" name="Sci. Rep.">
        <title>Draft genome of Tanacetum cinerariifolium, the natural source of mosquito coil.</title>
        <authorList>
            <person name="Yamashiro T."/>
            <person name="Shiraishi A."/>
            <person name="Satake H."/>
            <person name="Nakayama K."/>
        </authorList>
    </citation>
    <scope>NUCLEOTIDE SEQUENCE</scope>
</reference>
<gene>
    <name evidence="9" type="ORF">Tci_863202</name>
</gene>
<dbReference type="SUPFAM" id="SSF56672">
    <property type="entry name" value="DNA/RNA polymerases"/>
    <property type="match status" value="1"/>
</dbReference>
<dbReference type="PROSITE" id="PS50878">
    <property type="entry name" value="RT_POL"/>
    <property type="match status" value="1"/>
</dbReference>
<dbReference type="InterPro" id="IPR053134">
    <property type="entry name" value="RNA-dir_DNA_polymerase"/>
</dbReference>
<feature type="domain" description="Reverse transcriptase" evidence="8">
    <location>
        <begin position="19"/>
        <end position="123"/>
    </location>
</feature>
<evidence type="ECO:0000256" key="5">
    <source>
        <dbReference type="ARBA" id="ARBA00022759"/>
    </source>
</evidence>
<name>A0A699S1E9_TANCI</name>
<feature type="non-terminal residue" evidence="9">
    <location>
        <position position="123"/>
    </location>
</feature>
<evidence type="ECO:0000313" key="9">
    <source>
        <dbReference type="EMBL" id="GFC91232.1"/>
    </source>
</evidence>
<dbReference type="Gene3D" id="3.30.70.270">
    <property type="match status" value="1"/>
</dbReference>
<dbReference type="AlphaFoldDB" id="A0A699S1E9"/>
<dbReference type="GO" id="GO:0004519">
    <property type="term" value="F:endonuclease activity"/>
    <property type="evidence" value="ECO:0007669"/>
    <property type="project" value="UniProtKB-KW"/>
</dbReference>
<evidence type="ECO:0000259" key="8">
    <source>
        <dbReference type="PROSITE" id="PS50878"/>
    </source>
</evidence>
<evidence type="ECO:0000256" key="7">
    <source>
        <dbReference type="ARBA" id="ARBA00022918"/>
    </source>
</evidence>
<dbReference type="Pfam" id="PF00078">
    <property type="entry name" value="RVT_1"/>
    <property type="match status" value="1"/>
</dbReference>
<dbReference type="Gene3D" id="3.10.10.10">
    <property type="entry name" value="HIV Type 1 Reverse Transcriptase, subunit A, domain 1"/>
    <property type="match status" value="1"/>
</dbReference>
<proteinExistence type="predicted"/>
<keyword evidence="4" id="KW-0540">Nuclease</keyword>
<keyword evidence="7" id="KW-0695">RNA-directed DNA polymerase</keyword>
<dbReference type="InterPro" id="IPR043128">
    <property type="entry name" value="Rev_trsase/Diguanyl_cyclase"/>
</dbReference>
<dbReference type="EMBL" id="BKCJ011130573">
    <property type="protein sequence ID" value="GFC91232.1"/>
    <property type="molecule type" value="Genomic_DNA"/>
</dbReference>
<dbReference type="PANTHER" id="PTHR24559:SF441">
    <property type="entry name" value="NUCLEOTIDYLTRANSFERASE, RIBONUCLEASE H"/>
    <property type="match status" value="1"/>
</dbReference>
<accession>A0A699S1E9</accession>
<evidence type="ECO:0000256" key="6">
    <source>
        <dbReference type="ARBA" id="ARBA00022801"/>
    </source>
</evidence>
<dbReference type="GO" id="GO:0008233">
    <property type="term" value="F:peptidase activity"/>
    <property type="evidence" value="ECO:0007669"/>
    <property type="project" value="UniProtKB-KW"/>
</dbReference>
<dbReference type="InterPro" id="IPR043502">
    <property type="entry name" value="DNA/RNA_pol_sf"/>
</dbReference>
<dbReference type="GO" id="GO:0003964">
    <property type="term" value="F:RNA-directed DNA polymerase activity"/>
    <property type="evidence" value="ECO:0007669"/>
    <property type="project" value="UniProtKB-KW"/>
</dbReference>
<sequence length="123" mass="14341">MIDLTPLFIVLELVTLQSKEDRRRKGRQSAYSSPVILVKKKDSSWRLCIDYRALNRATIPYKYPIPVVEELLDELHGSRFFSKIDLKSGFYQVRVRGSDIEKTAFRTHNGHYEFLVMAFGLTN</sequence>
<protein>
    <submittedName>
        <fullName evidence="9">Retrotransposon-related protein</fullName>
    </submittedName>
</protein>
<evidence type="ECO:0000256" key="2">
    <source>
        <dbReference type="ARBA" id="ARBA00022679"/>
    </source>
</evidence>